<dbReference type="STRING" id="947013.SAMN04488109_6432"/>
<accession>A0A1M5XEL7</accession>
<evidence type="ECO:0000259" key="6">
    <source>
        <dbReference type="PROSITE" id="PS51123"/>
    </source>
</evidence>
<dbReference type="PRINTS" id="PR01023">
    <property type="entry name" value="NAFLGMOTY"/>
</dbReference>
<dbReference type="Pfam" id="PF25900">
    <property type="entry name" value="PAPPA"/>
    <property type="match status" value="1"/>
</dbReference>
<dbReference type="Pfam" id="PF00691">
    <property type="entry name" value="OmpA"/>
    <property type="match status" value="1"/>
</dbReference>
<reference evidence="7 8" key="1">
    <citation type="submission" date="2016-11" db="EMBL/GenBank/DDBJ databases">
        <authorList>
            <person name="Jaros S."/>
            <person name="Januszkiewicz K."/>
            <person name="Wedrychowicz H."/>
        </authorList>
    </citation>
    <scope>NUCLEOTIDE SEQUENCE [LARGE SCALE GENOMIC DNA]</scope>
    <source>
        <strain evidence="7 8">DSM 24574</strain>
    </source>
</reference>
<dbReference type="AlphaFoldDB" id="A0A1M5XEL7"/>
<dbReference type="Gene3D" id="2.60.40.1120">
    <property type="entry name" value="Carboxypeptidase-like, regulatory domain"/>
    <property type="match status" value="1"/>
</dbReference>
<dbReference type="Proteomes" id="UP000184212">
    <property type="component" value="Unassembled WGS sequence"/>
</dbReference>
<dbReference type="EMBL" id="FQWQ01000006">
    <property type="protein sequence ID" value="SHH97944.1"/>
    <property type="molecule type" value="Genomic_DNA"/>
</dbReference>
<feature type="chain" id="PRO_5012274241" evidence="5">
    <location>
        <begin position="21"/>
        <end position="676"/>
    </location>
</feature>
<dbReference type="PROSITE" id="PS51123">
    <property type="entry name" value="OMPA_2"/>
    <property type="match status" value="1"/>
</dbReference>
<dbReference type="OrthoDB" id="1490539at2"/>
<evidence type="ECO:0000313" key="7">
    <source>
        <dbReference type="EMBL" id="SHH97944.1"/>
    </source>
</evidence>
<dbReference type="Gene3D" id="3.30.1330.60">
    <property type="entry name" value="OmpA-like domain"/>
    <property type="match status" value="1"/>
</dbReference>
<dbReference type="RefSeq" id="WP_073142786.1">
    <property type="nucleotide sequence ID" value="NZ_FQWQ01000006.1"/>
</dbReference>
<dbReference type="SUPFAM" id="SSF103088">
    <property type="entry name" value="OmpA-like"/>
    <property type="match status" value="1"/>
</dbReference>
<evidence type="ECO:0000256" key="1">
    <source>
        <dbReference type="ARBA" id="ARBA00004442"/>
    </source>
</evidence>
<dbReference type="InterPro" id="IPR036737">
    <property type="entry name" value="OmpA-like_sf"/>
</dbReference>
<evidence type="ECO:0000313" key="8">
    <source>
        <dbReference type="Proteomes" id="UP000184212"/>
    </source>
</evidence>
<evidence type="ECO:0000256" key="3">
    <source>
        <dbReference type="ARBA" id="ARBA00023237"/>
    </source>
</evidence>
<dbReference type="SUPFAM" id="SSF82171">
    <property type="entry name" value="DPP6 N-terminal domain-like"/>
    <property type="match status" value="1"/>
</dbReference>
<dbReference type="Pfam" id="PF07676">
    <property type="entry name" value="PD40"/>
    <property type="match status" value="2"/>
</dbReference>
<keyword evidence="5" id="KW-0732">Signal</keyword>
<protein>
    <submittedName>
        <fullName evidence="7">WD40-like Beta Propeller Repeat</fullName>
    </submittedName>
</protein>
<keyword evidence="8" id="KW-1185">Reference proteome</keyword>
<dbReference type="InterPro" id="IPR058897">
    <property type="entry name" value="PAPPA_SD_C"/>
</dbReference>
<dbReference type="InterPro" id="IPR006664">
    <property type="entry name" value="OMP_bac"/>
</dbReference>
<feature type="domain" description="OmpA-like" evidence="6">
    <location>
        <begin position="560"/>
        <end position="676"/>
    </location>
</feature>
<proteinExistence type="predicted"/>
<dbReference type="PRINTS" id="PR01021">
    <property type="entry name" value="OMPADOMAIN"/>
</dbReference>
<dbReference type="InterPro" id="IPR050330">
    <property type="entry name" value="Bact_OuterMem_StrucFunc"/>
</dbReference>
<name>A0A1M5XEL7_9BACT</name>
<organism evidence="7 8">
    <name type="scientific">Chryseolinea serpens</name>
    <dbReference type="NCBI Taxonomy" id="947013"/>
    <lineage>
        <taxon>Bacteria</taxon>
        <taxon>Pseudomonadati</taxon>
        <taxon>Bacteroidota</taxon>
        <taxon>Cytophagia</taxon>
        <taxon>Cytophagales</taxon>
        <taxon>Fulvivirgaceae</taxon>
        <taxon>Chryseolinea</taxon>
    </lineage>
</organism>
<dbReference type="CDD" id="cd07185">
    <property type="entry name" value="OmpA_C-like"/>
    <property type="match status" value="1"/>
</dbReference>
<evidence type="ECO:0000256" key="4">
    <source>
        <dbReference type="PROSITE-ProRule" id="PRU00473"/>
    </source>
</evidence>
<evidence type="ECO:0000256" key="2">
    <source>
        <dbReference type="ARBA" id="ARBA00023136"/>
    </source>
</evidence>
<keyword evidence="2 4" id="KW-0472">Membrane</keyword>
<dbReference type="InterPro" id="IPR006665">
    <property type="entry name" value="OmpA-like"/>
</dbReference>
<dbReference type="GO" id="GO:0009279">
    <property type="term" value="C:cell outer membrane"/>
    <property type="evidence" value="ECO:0007669"/>
    <property type="project" value="UniProtKB-SubCell"/>
</dbReference>
<keyword evidence="3" id="KW-0998">Cell outer membrane</keyword>
<dbReference type="PANTHER" id="PTHR30329:SF21">
    <property type="entry name" value="LIPOPROTEIN YIAD-RELATED"/>
    <property type="match status" value="1"/>
</dbReference>
<comment type="subcellular location">
    <subcellularLocation>
        <location evidence="1">Cell outer membrane</location>
    </subcellularLocation>
</comment>
<dbReference type="InterPro" id="IPR011659">
    <property type="entry name" value="WD40"/>
</dbReference>
<gene>
    <name evidence="7" type="ORF">SAMN04488109_6432</name>
</gene>
<dbReference type="PANTHER" id="PTHR30329">
    <property type="entry name" value="STATOR ELEMENT OF FLAGELLAR MOTOR COMPLEX"/>
    <property type="match status" value="1"/>
</dbReference>
<feature type="signal peptide" evidence="5">
    <location>
        <begin position="1"/>
        <end position="20"/>
    </location>
</feature>
<evidence type="ECO:0000256" key="5">
    <source>
        <dbReference type="SAM" id="SignalP"/>
    </source>
</evidence>
<sequence>MKRFLLSLILLAGITLTSKAQVVQWASKVIEFSSELTPVQYSAKQALGKPNVLPAGGQSPNAWAPDKPKRKEFLKLGFDNPISIRQIAIAESHNPSAIYRVLAYDEAGKEYVVNTLNPSAVPLKGRMLNLFMDPTSYKVAAIKIEFDGAAVPDYYSIDAVAISDSNYPIIADIPTMQLLASGILIEALDKNVNSEYSELNPLLSPDGKTLYFSRKNHPQNVGGVNDKEDIWYSQLDSAGHWQLAQNMGREFNNAGPNFVNTIRSVTPDGKSAIMLLGNKYNKNGKMEAGVSISSNVNGQWSKPKALNIDNDYNVNEKANYFLTDNRQTLLMSVEREDTKGSRDLYVSFLKQDSSWTEPKNLGDVVNTANEETAPFLASDDKTLYFSSNGFSGYGGSDIYVSKRLDDTWTNWSEPENLGPEINSPLEDLFFNIPASSEFAYYSRGVSETNTDIFRVKLPIIKNPEPWVTVRGKIIDKTTGQPLGAKIVYERLPDGKGVGIAQSNPETGEYEIRLPAGHLYGLRAEADGKLSESQNLDTRDIKADQVIDKNFNLDPIAVATIAENVTIVLNNVFFDFDKATLKSESFPELNRVVTLMTDKPNMQIEISGHTDTSGPEQYNLGLSERRAKAVMKYFSDKGVPKDRMTVLFFGETKPTESNETKEGRKKNRRVEFKILKL</sequence>